<feature type="transmembrane region" description="Helical" evidence="1">
    <location>
        <begin position="161"/>
        <end position="180"/>
    </location>
</feature>
<dbReference type="STRING" id="515619.EUBREC_1392"/>
<keyword evidence="1" id="KW-0472">Membrane</keyword>
<keyword evidence="3" id="KW-0378">Hydrolase</keyword>
<dbReference type="Proteomes" id="UP000001477">
    <property type="component" value="Chromosome"/>
</dbReference>
<reference evidence="3 4" key="1">
    <citation type="journal article" date="2009" name="Proc. Natl. Acad. Sci. U.S.A.">
        <title>Characterizing a model human gut microbiota composed of members of its two dominant bacterial phyla.</title>
        <authorList>
            <person name="Mahowald M.A."/>
            <person name="Rey F.E."/>
            <person name="Seedorf H."/>
            <person name="Turnbaugh P.J."/>
            <person name="Fulton R.S."/>
            <person name="Wollam A."/>
            <person name="Shah N."/>
            <person name="Wang C."/>
            <person name="Magrini V."/>
            <person name="Wilson R.K."/>
            <person name="Cantarel B.L."/>
            <person name="Coutinho P.M."/>
            <person name="Henrissat B."/>
            <person name="Crock L.W."/>
            <person name="Russell A."/>
            <person name="Verberkmoes N.C."/>
            <person name="Hettich R.L."/>
            <person name="Gordon J.I."/>
        </authorList>
    </citation>
    <scope>NUCLEOTIDE SEQUENCE [LARGE SCALE GENOMIC DNA]</scope>
    <source>
        <strain evidence="4">ATCC 33656 / DSM 3377 / JCM 17463 / KCTC 5835 / LMG 30912 / VPI 0990</strain>
    </source>
</reference>
<keyword evidence="3" id="KW-0645">Protease</keyword>
<feature type="domain" description="CAAX prenyl protease 2/Lysostaphin resistance protein A-like" evidence="2">
    <location>
        <begin position="162"/>
        <end position="248"/>
    </location>
</feature>
<dbReference type="GO" id="GO:0006508">
    <property type="term" value="P:proteolysis"/>
    <property type="evidence" value="ECO:0007669"/>
    <property type="project" value="UniProtKB-KW"/>
</dbReference>
<proteinExistence type="predicted"/>
<feature type="transmembrane region" description="Helical" evidence="1">
    <location>
        <begin position="76"/>
        <end position="97"/>
    </location>
</feature>
<dbReference type="MEROPS" id="G05.007"/>
<organism evidence="3 4">
    <name type="scientific">Agathobacter rectalis (strain ATCC 33656 / DSM 3377 / JCM 17463 / KCTC 5835 / VPI 0990)</name>
    <name type="common">Eubacterium rectale</name>
    <dbReference type="NCBI Taxonomy" id="515619"/>
    <lineage>
        <taxon>Bacteria</taxon>
        <taxon>Bacillati</taxon>
        <taxon>Bacillota</taxon>
        <taxon>Clostridia</taxon>
        <taxon>Lachnospirales</taxon>
        <taxon>Lachnospiraceae</taxon>
        <taxon>Agathobacter</taxon>
    </lineage>
</organism>
<evidence type="ECO:0000313" key="4">
    <source>
        <dbReference type="Proteomes" id="UP000001477"/>
    </source>
</evidence>
<feature type="transmembrane region" description="Helical" evidence="1">
    <location>
        <begin position="262"/>
        <end position="284"/>
    </location>
</feature>
<keyword evidence="1" id="KW-0812">Transmembrane</keyword>
<evidence type="ECO:0000256" key="1">
    <source>
        <dbReference type="SAM" id="Phobius"/>
    </source>
</evidence>
<sequence length="298" mass="33290">MLLSPNKSEWSKLKMKKVGYFFYTFVPLLAVEAIQTIALFFMMGMGVFGQGFVGKLAFPSANVSDRLEKTFTSVNFNMMIMVIYALITIAIFGMWYYARYEGNFLPSPKKTFNPMMIVAIVILVPGTQFAANFIANLTGYIRPDWLQQYNELFETSGITDTTFVTVLYSVILAPICEELIFRGVTMRCARKALPFALANLMQAALFGLFHLNWIQGIYAFALGIVLGYVCERGGSIYYSMGLHLLFNLWGTLSGFFPDPGNSVVVFVVVIVVTIVSLVAGFVLFNKGRRKLPINSTGI</sequence>
<dbReference type="PANTHER" id="PTHR36435:SF1">
    <property type="entry name" value="CAAX AMINO TERMINAL PROTEASE FAMILY PROTEIN"/>
    <property type="match status" value="1"/>
</dbReference>
<dbReference type="EMBL" id="CP001107">
    <property type="protein sequence ID" value="ACR75152.1"/>
    <property type="molecule type" value="Genomic_DNA"/>
</dbReference>
<feature type="transmembrane region" description="Helical" evidence="1">
    <location>
        <begin position="20"/>
        <end position="43"/>
    </location>
</feature>
<dbReference type="InterPro" id="IPR003675">
    <property type="entry name" value="Rce1/LyrA-like_dom"/>
</dbReference>
<dbReference type="InterPro" id="IPR052710">
    <property type="entry name" value="CAAX_protease"/>
</dbReference>
<dbReference type="Pfam" id="PF02517">
    <property type="entry name" value="Rce1-like"/>
    <property type="match status" value="1"/>
</dbReference>
<protein>
    <submittedName>
        <fullName evidence="3">CAAX amino terminal protease family protein</fullName>
    </submittedName>
</protein>
<dbReference type="AlphaFoldDB" id="C4Z8S1"/>
<feature type="transmembrane region" description="Helical" evidence="1">
    <location>
        <begin position="215"/>
        <end position="230"/>
    </location>
</feature>
<dbReference type="PANTHER" id="PTHR36435">
    <property type="entry name" value="SLR1288 PROTEIN"/>
    <property type="match status" value="1"/>
</dbReference>
<accession>C4Z8S1</accession>
<feature type="transmembrane region" description="Helical" evidence="1">
    <location>
        <begin position="237"/>
        <end position="256"/>
    </location>
</feature>
<dbReference type="PaxDb" id="515619-EUBREC_1392"/>
<evidence type="ECO:0000259" key="2">
    <source>
        <dbReference type="Pfam" id="PF02517"/>
    </source>
</evidence>
<gene>
    <name evidence="3" type="ordered locus">EUBREC_1392</name>
</gene>
<dbReference type="KEGG" id="ere:EUBREC_1392"/>
<name>C4Z8S1_AGARV</name>
<dbReference type="GO" id="GO:0080120">
    <property type="term" value="P:CAAX-box protein maturation"/>
    <property type="evidence" value="ECO:0007669"/>
    <property type="project" value="UniProtKB-ARBA"/>
</dbReference>
<evidence type="ECO:0000313" key="3">
    <source>
        <dbReference type="EMBL" id="ACR75152.1"/>
    </source>
</evidence>
<dbReference type="HOGENOM" id="CLU_060313_0_0_9"/>
<keyword evidence="1" id="KW-1133">Transmembrane helix</keyword>
<feature type="transmembrane region" description="Helical" evidence="1">
    <location>
        <begin position="117"/>
        <end position="141"/>
    </location>
</feature>
<dbReference type="GO" id="GO:0004175">
    <property type="term" value="F:endopeptidase activity"/>
    <property type="evidence" value="ECO:0007669"/>
    <property type="project" value="UniProtKB-ARBA"/>
</dbReference>